<reference evidence="2" key="1">
    <citation type="submission" date="2018-05" db="EMBL/GenBank/DDBJ databases">
        <authorList>
            <person name="Lanie J.A."/>
            <person name="Ng W.-L."/>
            <person name="Kazmierczak K.M."/>
            <person name="Andrzejewski T.M."/>
            <person name="Davidsen T.M."/>
            <person name="Wayne K.J."/>
            <person name="Tettelin H."/>
            <person name="Glass J.I."/>
            <person name="Rusch D."/>
            <person name="Podicherti R."/>
            <person name="Tsui H.-C.T."/>
            <person name="Winkler M.E."/>
        </authorList>
    </citation>
    <scope>NUCLEOTIDE SEQUENCE</scope>
</reference>
<evidence type="ECO:0000256" key="1">
    <source>
        <dbReference type="SAM" id="Phobius"/>
    </source>
</evidence>
<accession>A0A382A300</accession>
<sequence>MVVPELHASIIHPSTFESIEFFIIILFSDSVSSTPKFLHAFIVAMVSLDFKIFLIILLPSESDAMNTALCV</sequence>
<evidence type="ECO:0000313" key="2">
    <source>
        <dbReference type="EMBL" id="SVA95925.1"/>
    </source>
</evidence>
<keyword evidence="1" id="KW-1133">Transmembrane helix</keyword>
<proteinExistence type="predicted"/>
<name>A0A382A300_9ZZZZ</name>
<keyword evidence="1" id="KW-0812">Transmembrane</keyword>
<dbReference type="EMBL" id="UINC01023715">
    <property type="protein sequence ID" value="SVA95925.1"/>
    <property type="molecule type" value="Genomic_DNA"/>
</dbReference>
<feature type="transmembrane region" description="Helical" evidence="1">
    <location>
        <begin position="37"/>
        <end position="58"/>
    </location>
</feature>
<gene>
    <name evidence="2" type="ORF">METZ01_LOCUS148779</name>
</gene>
<protein>
    <submittedName>
        <fullName evidence="2">Uncharacterized protein</fullName>
    </submittedName>
</protein>
<keyword evidence="1" id="KW-0472">Membrane</keyword>
<organism evidence="2">
    <name type="scientific">marine metagenome</name>
    <dbReference type="NCBI Taxonomy" id="408172"/>
    <lineage>
        <taxon>unclassified sequences</taxon>
        <taxon>metagenomes</taxon>
        <taxon>ecological metagenomes</taxon>
    </lineage>
</organism>
<dbReference type="AlphaFoldDB" id="A0A382A300"/>